<name>I4Z3N8_9HYPH</name>
<evidence type="ECO:0000313" key="1">
    <source>
        <dbReference type="EMBL" id="EIM30830.1"/>
    </source>
</evidence>
<protein>
    <submittedName>
        <fullName evidence="1">Uncharacterized protein</fullName>
    </submittedName>
</protein>
<accession>I4Z3N8</accession>
<dbReference type="AlphaFoldDB" id="I4Z3N8"/>
<proteinExistence type="predicted"/>
<reference evidence="1 2" key="1">
    <citation type="submission" date="2012-02" db="EMBL/GenBank/DDBJ databases">
        <title>Improved High-Quality Draft sequence of Microvirga sp. WSM3557.</title>
        <authorList>
            <consortium name="US DOE Joint Genome Institute"/>
            <person name="Lucas S."/>
            <person name="Han J."/>
            <person name="Lapidus A."/>
            <person name="Cheng J.-F."/>
            <person name="Goodwin L."/>
            <person name="Pitluck S."/>
            <person name="Peters L."/>
            <person name="Zhang X."/>
            <person name="Detter J.C."/>
            <person name="Han C."/>
            <person name="Tapia R."/>
            <person name="Land M."/>
            <person name="Hauser L."/>
            <person name="Kyrpides N."/>
            <person name="Ivanova N."/>
            <person name="Pagani I."/>
            <person name="Brau L."/>
            <person name="Yates R."/>
            <person name="O'Hara G."/>
            <person name="Rui T."/>
            <person name="Howieson J."/>
            <person name="Reeve W."/>
            <person name="Woyke T."/>
        </authorList>
    </citation>
    <scope>NUCLEOTIDE SEQUENCE [LARGE SCALE GENOMIC DNA]</scope>
    <source>
        <strain evidence="1 2">WSM3557</strain>
    </source>
</reference>
<evidence type="ECO:0000313" key="2">
    <source>
        <dbReference type="Proteomes" id="UP000003947"/>
    </source>
</evidence>
<gene>
    <name evidence="1" type="ORF">MicloDRAFT_00003570</name>
</gene>
<dbReference type="Proteomes" id="UP000003947">
    <property type="component" value="Unassembled WGS sequence"/>
</dbReference>
<dbReference type="EMBL" id="JH660635">
    <property type="protein sequence ID" value="EIM30830.1"/>
    <property type="molecule type" value="Genomic_DNA"/>
</dbReference>
<dbReference type="STRING" id="864069.MicloDRAFT_00003570"/>
<keyword evidence="2" id="KW-1185">Reference proteome</keyword>
<dbReference type="HOGENOM" id="CLU_1388830_0_0_5"/>
<sequence length="196" mass="21830">MELEPIHRLEAAAYLADVAHLQGDLDVWENQLTEALRWIDMVNPTMKSRTLPALSGAFRAAMIESSENASQAANELCLKLASASATKLRRFARIYPIGRPVSFMASGDLEAKFGRERKAVRLWRRALSDSMRLQLFGMAIAARKRLQAQNAPLDDICLMASMQLDALSEIYDRSQWEIAERSAAGFSLIRKDSSGA</sequence>
<organism evidence="1 2">
    <name type="scientific">Microvirga lotononidis</name>
    <dbReference type="NCBI Taxonomy" id="864069"/>
    <lineage>
        <taxon>Bacteria</taxon>
        <taxon>Pseudomonadati</taxon>
        <taxon>Pseudomonadota</taxon>
        <taxon>Alphaproteobacteria</taxon>
        <taxon>Hyphomicrobiales</taxon>
        <taxon>Methylobacteriaceae</taxon>
        <taxon>Microvirga</taxon>
    </lineage>
</organism>
<dbReference type="PATRIC" id="fig|864069.3.peg.379"/>